<dbReference type="GO" id="GO:0043709">
    <property type="term" value="P:cell adhesion involved in single-species biofilm formation"/>
    <property type="evidence" value="ECO:0007669"/>
    <property type="project" value="TreeGrafter"/>
</dbReference>
<dbReference type="FunFam" id="3.30.70.270:FF:000001">
    <property type="entry name" value="Diguanylate cyclase domain protein"/>
    <property type="match status" value="1"/>
</dbReference>
<evidence type="ECO:0000259" key="3">
    <source>
        <dbReference type="PROSITE" id="PS50887"/>
    </source>
</evidence>
<organism evidence="4 5">
    <name type="scientific">Sulfurimonas crateris</name>
    <dbReference type="NCBI Taxonomy" id="2574727"/>
    <lineage>
        <taxon>Bacteria</taxon>
        <taxon>Pseudomonadati</taxon>
        <taxon>Campylobacterota</taxon>
        <taxon>Epsilonproteobacteria</taxon>
        <taxon>Campylobacterales</taxon>
        <taxon>Sulfurimonadaceae</taxon>
        <taxon>Sulfurimonas</taxon>
    </lineage>
</organism>
<name>A0A4U2Z6I7_9BACT</name>
<comment type="catalytic activity">
    <reaction evidence="2">
        <text>2 GTP = 3',3'-c-di-GMP + 2 diphosphate</text>
        <dbReference type="Rhea" id="RHEA:24898"/>
        <dbReference type="ChEBI" id="CHEBI:33019"/>
        <dbReference type="ChEBI" id="CHEBI:37565"/>
        <dbReference type="ChEBI" id="CHEBI:58805"/>
        <dbReference type="EC" id="2.7.7.65"/>
    </reaction>
</comment>
<gene>
    <name evidence="4" type="ORF">FCU45_05775</name>
</gene>
<evidence type="ECO:0000256" key="2">
    <source>
        <dbReference type="ARBA" id="ARBA00034247"/>
    </source>
</evidence>
<dbReference type="EMBL" id="SZPX01000004">
    <property type="protein sequence ID" value="TKI69564.1"/>
    <property type="molecule type" value="Genomic_DNA"/>
</dbReference>
<dbReference type="RefSeq" id="WP_137013237.1">
    <property type="nucleotide sequence ID" value="NZ_SZPX01000004.1"/>
</dbReference>
<dbReference type="PANTHER" id="PTHR45138">
    <property type="entry name" value="REGULATORY COMPONENTS OF SENSORY TRANSDUCTION SYSTEM"/>
    <property type="match status" value="1"/>
</dbReference>
<dbReference type="CDD" id="cd01949">
    <property type="entry name" value="GGDEF"/>
    <property type="match status" value="1"/>
</dbReference>
<dbReference type="SMART" id="SM00267">
    <property type="entry name" value="GGDEF"/>
    <property type="match status" value="1"/>
</dbReference>
<comment type="caution">
    <text evidence="4">The sequence shown here is derived from an EMBL/GenBank/DDBJ whole genome shotgun (WGS) entry which is preliminary data.</text>
</comment>
<dbReference type="AlphaFoldDB" id="A0A4U2Z6I7"/>
<dbReference type="InterPro" id="IPR029787">
    <property type="entry name" value="Nucleotide_cyclase"/>
</dbReference>
<feature type="domain" description="GGDEF" evidence="3">
    <location>
        <begin position="172"/>
        <end position="304"/>
    </location>
</feature>
<dbReference type="InterPro" id="IPR050469">
    <property type="entry name" value="Diguanylate_Cyclase"/>
</dbReference>
<dbReference type="EC" id="2.7.7.65" evidence="1"/>
<dbReference type="OrthoDB" id="7323245at2"/>
<dbReference type="GO" id="GO:0052621">
    <property type="term" value="F:diguanylate cyclase activity"/>
    <property type="evidence" value="ECO:0007669"/>
    <property type="project" value="UniProtKB-EC"/>
</dbReference>
<dbReference type="InterPro" id="IPR043128">
    <property type="entry name" value="Rev_trsase/Diguanyl_cyclase"/>
</dbReference>
<evidence type="ECO:0000256" key="1">
    <source>
        <dbReference type="ARBA" id="ARBA00012528"/>
    </source>
</evidence>
<evidence type="ECO:0000313" key="5">
    <source>
        <dbReference type="Proteomes" id="UP000309561"/>
    </source>
</evidence>
<dbReference type="InterPro" id="IPR000160">
    <property type="entry name" value="GGDEF_dom"/>
</dbReference>
<proteinExistence type="predicted"/>
<sequence length="304" mass="34633">MEKNDLKALIEEIYENLLERINSDEKATKGQIISYLKDAIEVVSNINDKDIDSIEHAKEAFNNSYKELVKQSLTSYKNTNDKFGELTQLNKETMDQCGEKHINLETLTKKFNEIQTHMTEEVKKANEVISELSNKVKVLEQTSNLDPLTKVLNRRALISYLKDVCANKDIPYSLHVLMIDIDNFKSINDNYGHITGDKILIFISNILRKALRDGDKIFRFGGEEFTIILNRNSDEQSEAIANRLLKLISSNNLIYMGQKISITASIGLTKFLQNDTPDSLMQRADKALYASKNNGKNMVSKVCE</sequence>
<dbReference type="Gene3D" id="3.30.70.270">
    <property type="match status" value="1"/>
</dbReference>
<dbReference type="Proteomes" id="UP000309561">
    <property type="component" value="Unassembled WGS sequence"/>
</dbReference>
<dbReference type="PANTHER" id="PTHR45138:SF9">
    <property type="entry name" value="DIGUANYLATE CYCLASE DGCM-RELATED"/>
    <property type="match status" value="1"/>
</dbReference>
<reference evidence="4 5" key="1">
    <citation type="submission" date="2019-04" db="EMBL/GenBank/DDBJ databases">
        <title>Sulfurimonas crateris sp. nov. a facultative anaerobic sulfur-oxidizing chemolithautotrophic bacterium isolated from a terrestrial mud vulcano.</title>
        <authorList>
            <person name="Ratnikova N.M."/>
            <person name="Slobodkin A.I."/>
            <person name="Merkel A.Y."/>
            <person name="Novikov A."/>
            <person name="Bonch-Osmolovskaya E.A."/>
            <person name="Slobodkina G.B."/>
        </authorList>
    </citation>
    <scope>NUCLEOTIDE SEQUENCE [LARGE SCALE GENOMIC DNA]</scope>
    <source>
        <strain evidence="4 5">SN118</strain>
    </source>
</reference>
<dbReference type="NCBIfam" id="TIGR00254">
    <property type="entry name" value="GGDEF"/>
    <property type="match status" value="1"/>
</dbReference>
<accession>A0A4U2Z6I7</accession>
<keyword evidence="5" id="KW-1185">Reference proteome</keyword>
<dbReference type="GO" id="GO:0005886">
    <property type="term" value="C:plasma membrane"/>
    <property type="evidence" value="ECO:0007669"/>
    <property type="project" value="TreeGrafter"/>
</dbReference>
<dbReference type="GO" id="GO:1902201">
    <property type="term" value="P:negative regulation of bacterial-type flagellum-dependent cell motility"/>
    <property type="evidence" value="ECO:0007669"/>
    <property type="project" value="TreeGrafter"/>
</dbReference>
<dbReference type="PROSITE" id="PS50887">
    <property type="entry name" value="GGDEF"/>
    <property type="match status" value="1"/>
</dbReference>
<protein>
    <recommendedName>
        <fullName evidence="1">diguanylate cyclase</fullName>
        <ecNumber evidence="1">2.7.7.65</ecNumber>
    </recommendedName>
</protein>
<dbReference type="Pfam" id="PF00990">
    <property type="entry name" value="GGDEF"/>
    <property type="match status" value="1"/>
</dbReference>
<evidence type="ECO:0000313" key="4">
    <source>
        <dbReference type="EMBL" id="TKI69564.1"/>
    </source>
</evidence>
<dbReference type="SUPFAM" id="SSF55073">
    <property type="entry name" value="Nucleotide cyclase"/>
    <property type="match status" value="1"/>
</dbReference>